<evidence type="ECO:0000313" key="4">
    <source>
        <dbReference type="EMBL" id="GES99720.1"/>
    </source>
</evidence>
<evidence type="ECO:0000259" key="1">
    <source>
        <dbReference type="Pfam" id="PF01823"/>
    </source>
</evidence>
<organism evidence="3 5">
    <name type="scientific">Rhizophagus clarus</name>
    <dbReference type="NCBI Taxonomy" id="94130"/>
    <lineage>
        <taxon>Eukaryota</taxon>
        <taxon>Fungi</taxon>
        <taxon>Fungi incertae sedis</taxon>
        <taxon>Mucoromycota</taxon>
        <taxon>Glomeromycotina</taxon>
        <taxon>Glomeromycetes</taxon>
        <taxon>Glomerales</taxon>
        <taxon>Glomeraceae</taxon>
        <taxon>Rhizophagus</taxon>
    </lineage>
</organism>
<dbReference type="STRING" id="94130.A0A2Z6RPW3"/>
<dbReference type="OrthoDB" id="2323752at2759"/>
<gene>
    <name evidence="4" type="ORF">RCL2_002620200</name>
    <name evidence="3" type="ORF">RclHR1_00560008</name>
</gene>
<dbReference type="Proteomes" id="UP000615446">
    <property type="component" value="Unassembled WGS sequence"/>
</dbReference>
<dbReference type="EMBL" id="BEXD01003937">
    <property type="protein sequence ID" value="GBC04281.1"/>
    <property type="molecule type" value="Genomic_DNA"/>
</dbReference>
<feature type="domain" description="MACPF" evidence="1">
    <location>
        <begin position="190"/>
        <end position="343"/>
    </location>
</feature>
<name>A0A2Z6RPW3_9GLOM</name>
<dbReference type="Proteomes" id="UP000247702">
    <property type="component" value="Unassembled WGS sequence"/>
</dbReference>
<sequence length="668" mass="77432">MFPKLKLDYFGNNDKKIIIRVINSPIEKSEAVLLNPTDKLSTIREKLEKNYKQFNFLNKFSENDDTSYKFAEIKSEFEEQFCLENIIDDKNILYIKYDIVTNIDRSFFINKCQLNYGCTMTSNKIKKADKRAFEIKNSELKEIGSEGYEKNKIKFKSTEERMKITNLIFTADIDVDNFVKLGMSIGNKENKKSNSETSGSYYFIKHAKASLKFNHNPTQEFIEEVETAIESEDPAEKLRQITDKFGQFIPTEVILGGRVYSDEQITSNRYLVENSREISVNAKAGVVLQTSVTNASNNSEGMSDYQESNYIELVGGEPVNSLFNEKDWVESLKNYNYWDCIEYRSLISIFQPLTYELRKKIITSVGKRILYSAIEELKYSLETHGTAKNHVLKKIPQNILKMIHNKDAECNIFATVTDMTELKKDLFTCQVLYPPNGKPSLLIHCIQEKFKKRECKLKIKWMVIGYYTDFNLILSDLNVQSVKIFENRITSDNRTIISTLNFNYDPCDREVPPCFGIPVLTEKTSSNNSVVIGHHFFDAQEENKIGACMFSYCSKNGRYICLPNFTFYTFVISESCKNYTYYINSFEHPFITRKKPYINLNNDFTESSPKFISLYSTQKTNYGPAFLKQNCKKIKLKFVNCKTNTIEQLKASKNDIKCLCIDIYISDN</sequence>
<dbReference type="EMBL" id="BLAL01000285">
    <property type="protein sequence ID" value="GES99720.1"/>
    <property type="molecule type" value="Genomic_DNA"/>
</dbReference>
<dbReference type="InterPro" id="IPR020864">
    <property type="entry name" value="MACPF"/>
</dbReference>
<dbReference type="InterPro" id="IPR055854">
    <property type="entry name" value="DUF7431"/>
</dbReference>
<reference evidence="3 5" key="1">
    <citation type="submission" date="2017-11" db="EMBL/GenBank/DDBJ databases">
        <title>The genome of Rhizophagus clarus HR1 reveals common genetic basis of auxotrophy among arbuscular mycorrhizal fungi.</title>
        <authorList>
            <person name="Kobayashi Y."/>
        </authorList>
    </citation>
    <scope>NUCLEOTIDE SEQUENCE [LARGE SCALE GENOMIC DNA]</scope>
    <source>
        <strain evidence="3 5">HR1</strain>
    </source>
</reference>
<reference evidence="4" key="2">
    <citation type="submission" date="2019-10" db="EMBL/GenBank/DDBJ databases">
        <title>Conservation and host-specific expression of non-tandemly repeated heterogenous ribosome RNA gene in arbuscular mycorrhizal fungi.</title>
        <authorList>
            <person name="Maeda T."/>
            <person name="Kobayashi Y."/>
            <person name="Nakagawa T."/>
            <person name="Ezawa T."/>
            <person name="Yamaguchi K."/>
            <person name="Bino T."/>
            <person name="Nishimoto Y."/>
            <person name="Shigenobu S."/>
            <person name="Kawaguchi M."/>
        </authorList>
    </citation>
    <scope>NUCLEOTIDE SEQUENCE</scope>
    <source>
        <strain evidence="4">HR1</strain>
    </source>
</reference>
<dbReference type="Pfam" id="PF01823">
    <property type="entry name" value="MACPF"/>
    <property type="match status" value="1"/>
</dbReference>
<evidence type="ECO:0000259" key="2">
    <source>
        <dbReference type="Pfam" id="PF24209"/>
    </source>
</evidence>
<protein>
    <submittedName>
        <fullName evidence="3">Uncharacterized protein</fullName>
    </submittedName>
</protein>
<proteinExistence type="predicted"/>
<comment type="caution">
    <text evidence="3">The sequence shown here is derived from an EMBL/GenBank/DDBJ whole genome shotgun (WGS) entry which is preliminary data.</text>
</comment>
<evidence type="ECO:0000313" key="3">
    <source>
        <dbReference type="EMBL" id="GBC04281.1"/>
    </source>
</evidence>
<accession>A0A2Z6RPW3</accession>
<dbReference type="Pfam" id="PF24209">
    <property type="entry name" value="DUF7431"/>
    <property type="match status" value="1"/>
</dbReference>
<dbReference type="AlphaFoldDB" id="A0A2Z6RPW3"/>
<feature type="domain" description="DUF7431" evidence="2">
    <location>
        <begin position="369"/>
        <end position="644"/>
    </location>
</feature>
<keyword evidence="5" id="KW-1185">Reference proteome</keyword>
<evidence type="ECO:0000313" key="5">
    <source>
        <dbReference type="Proteomes" id="UP000247702"/>
    </source>
</evidence>